<keyword evidence="1 2" id="KW-0732">Signal</keyword>
<accession>A0A7C9HP85</accession>
<dbReference type="Proteomes" id="UP000482295">
    <property type="component" value="Unassembled WGS sequence"/>
</dbReference>
<name>A0A7C9HP85_9BACT</name>
<dbReference type="InterPro" id="IPR011990">
    <property type="entry name" value="TPR-like_helical_dom_sf"/>
</dbReference>
<feature type="chain" id="PRO_5028961616" evidence="2">
    <location>
        <begin position="35"/>
        <end position="539"/>
    </location>
</feature>
<dbReference type="Gene3D" id="1.25.40.10">
    <property type="entry name" value="Tetratricopeptide repeat domain"/>
    <property type="match status" value="1"/>
</dbReference>
<evidence type="ECO:0000256" key="2">
    <source>
        <dbReference type="SAM" id="SignalP"/>
    </source>
</evidence>
<evidence type="ECO:0000313" key="4">
    <source>
        <dbReference type="EMBL" id="MUL27047.1"/>
    </source>
</evidence>
<evidence type="ECO:0000256" key="1">
    <source>
        <dbReference type="ARBA" id="ARBA00022729"/>
    </source>
</evidence>
<gene>
    <name evidence="4" type="primary">bamD</name>
    <name evidence="4" type="ORF">F0475_01625</name>
</gene>
<evidence type="ECO:0000313" key="5">
    <source>
        <dbReference type="Proteomes" id="UP000482295"/>
    </source>
</evidence>
<comment type="caution">
    <text evidence="4">The sequence shown here is derived from an EMBL/GenBank/DDBJ whole genome shotgun (WGS) entry which is preliminary data.</text>
</comment>
<protein>
    <submittedName>
        <fullName evidence="4">Outer membrane protein assembly factor BamD</fullName>
    </submittedName>
</protein>
<feature type="domain" description="Outer membrane lipoprotein BamD-like" evidence="3">
    <location>
        <begin position="51"/>
        <end position="142"/>
    </location>
</feature>
<proteinExistence type="predicted"/>
<sequence length="539" mass="61563">MFFIHLFNTIMNVKVSFLLAALLTAPLLASPVNASPTSSYQINKGTSVRERLAQIRAMMNRGNYTAAKAALKKMMSGNLNSQLARDMYAECETAIKQQQEAIKLEFDEACESESKWELESFIRKYPNSQYTKEAREQLADLVLWQQATTLNTIEAYQRYLSKTSVFAYTQAANTKIKELKEEETRKQMEQDWRLIKDAGDESALNEFMKKYPQTNYLDQIKKRLNILRGIRCYKQGDTSSAYSYLSAANEQETLTGEAATYLKELQAKREYEEIAESNDIDRVKYYLNALSTSSPYYNKACNLYAILLAKQLSSSSVDYDYQLALSYVKDEATRTIVTSYINVAKAQRSTYVHRRKILDRKQWWRTNLQVGIEGDFETNLSDNIGSDMFYSGGLMIRFGSYQQVVSMTAGAKFRVFMVNPDLGGTNRYGEDERWHVLGYAVGVPVNVRFNVARLSTRSRFFIGGGIEFGVTTIAKEKNKGVMNKSYMAYYPQIGVLSPNFEMTLYWKTYAPAPFSKNIISRGNIYDCKSMIGASMSIFF</sequence>
<dbReference type="AlphaFoldDB" id="A0A7C9HP85"/>
<organism evidence="4 5">
    <name type="scientific">Prevotella vespertina</name>
    <dbReference type="NCBI Taxonomy" id="2608404"/>
    <lineage>
        <taxon>Bacteria</taxon>
        <taxon>Pseudomonadati</taxon>
        <taxon>Bacteroidota</taxon>
        <taxon>Bacteroidia</taxon>
        <taxon>Bacteroidales</taxon>
        <taxon>Prevotellaceae</taxon>
        <taxon>Prevotella</taxon>
    </lineage>
</organism>
<feature type="signal peptide" evidence="2">
    <location>
        <begin position="1"/>
        <end position="34"/>
    </location>
</feature>
<reference evidence="4 5" key="1">
    <citation type="submission" date="2019-09" db="EMBL/GenBank/DDBJ databases">
        <title>Prevotella A2879 sp. nov., isolated from an abscess of a patient.</title>
        <authorList>
            <person name="Buhl M."/>
            <person name="Oberhettinger P."/>
        </authorList>
    </citation>
    <scope>NUCLEOTIDE SEQUENCE [LARGE SCALE GENOMIC DNA]</scope>
    <source>
        <strain evidence="4 5">A2879</strain>
    </source>
</reference>
<dbReference type="InterPro" id="IPR039565">
    <property type="entry name" value="BamD-like"/>
</dbReference>
<keyword evidence="5" id="KW-1185">Reference proteome</keyword>
<dbReference type="EMBL" id="VVIQ01000002">
    <property type="protein sequence ID" value="MUL27047.1"/>
    <property type="molecule type" value="Genomic_DNA"/>
</dbReference>
<dbReference type="Pfam" id="PF13525">
    <property type="entry name" value="YfiO"/>
    <property type="match status" value="1"/>
</dbReference>
<evidence type="ECO:0000259" key="3">
    <source>
        <dbReference type="Pfam" id="PF13525"/>
    </source>
</evidence>